<keyword evidence="4" id="KW-1185">Reference proteome</keyword>
<evidence type="ECO:0000313" key="3">
    <source>
        <dbReference type="EMBL" id="GAV21808.1"/>
    </source>
</evidence>
<dbReference type="GO" id="GO:0003677">
    <property type="term" value="F:DNA binding"/>
    <property type="evidence" value="ECO:0007669"/>
    <property type="project" value="InterPro"/>
</dbReference>
<keyword evidence="1" id="KW-0540">Nuclease</keyword>
<dbReference type="Gene3D" id="3.30.420.10">
    <property type="entry name" value="Ribonuclease H-like superfamily/Ribonuclease H"/>
    <property type="match status" value="1"/>
</dbReference>
<dbReference type="GO" id="GO:0045004">
    <property type="term" value="P:DNA replication proofreading"/>
    <property type="evidence" value="ECO:0007669"/>
    <property type="project" value="TreeGrafter"/>
</dbReference>
<organism evidence="3 4">
    <name type="scientific">Carboxydothermus pertinax</name>
    <dbReference type="NCBI Taxonomy" id="870242"/>
    <lineage>
        <taxon>Bacteria</taxon>
        <taxon>Bacillati</taxon>
        <taxon>Bacillota</taxon>
        <taxon>Clostridia</taxon>
        <taxon>Thermoanaerobacterales</taxon>
        <taxon>Thermoanaerobacteraceae</taxon>
        <taxon>Carboxydothermus</taxon>
    </lineage>
</organism>
<keyword evidence="1" id="KW-0269">Exonuclease</keyword>
<dbReference type="PANTHER" id="PTHR30231">
    <property type="entry name" value="DNA POLYMERASE III SUBUNIT EPSILON"/>
    <property type="match status" value="1"/>
</dbReference>
<comment type="caution">
    <text evidence="3">The sequence shown here is derived from an EMBL/GenBank/DDBJ whole genome shotgun (WGS) entry which is preliminary data.</text>
</comment>
<name>A0A1L8CSA8_9THEO</name>
<dbReference type="InterPro" id="IPR006054">
    <property type="entry name" value="DnaQ"/>
</dbReference>
<dbReference type="STRING" id="870242.cpu_03180"/>
<dbReference type="SUPFAM" id="SSF53098">
    <property type="entry name" value="Ribonuclease H-like"/>
    <property type="match status" value="1"/>
</dbReference>
<dbReference type="RefSeq" id="WP_075858259.1">
    <property type="nucleotide sequence ID" value="NZ_BDJK01000006.1"/>
</dbReference>
<keyword evidence="1" id="KW-0378">Hydrolase</keyword>
<dbReference type="Proteomes" id="UP000187485">
    <property type="component" value="Unassembled WGS sequence"/>
</dbReference>
<evidence type="ECO:0000259" key="2">
    <source>
        <dbReference type="SMART" id="SM00479"/>
    </source>
</evidence>
<protein>
    <submittedName>
        <fullName evidence="3">DNA polymerase III subunit epsilon</fullName>
    </submittedName>
</protein>
<evidence type="ECO:0000313" key="4">
    <source>
        <dbReference type="Proteomes" id="UP000187485"/>
    </source>
</evidence>
<dbReference type="FunFam" id="3.30.420.10:FF:000045">
    <property type="entry name" value="3'-5' exonuclease DinG"/>
    <property type="match status" value="1"/>
</dbReference>
<dbReference type="AlphaFoldDB" id="A0A1L8CSA8"/>
<dbReference type="EMBL" id="BDJK01000006">
    <property type="protein sequence ID" value="GAV21808.1"/>
    <property type="molecule type" value="Genomic_DNA"/>
</dbReference>
<dbReference type="InterPro" id="IPR012337">
    <property type="entry name" value="RNaseH-like_sf"/>
</dbReference>
<evidence type="ECO:0000256" key="1">
    <source>
        <dbReference type="ARBA" id="ARBA00022839"/>
    </source>
</evidence>
<accession>A0A1L8CSA8</accession>
<gene>
    <name evidence="3" type="ORF">cpu_03180</name>
</gene>
<feature type="domain" description="Exonuclease" evidence="2">
    <location>
        <begin position="37"/>
        <end position="205"/>
    </location>
</feature>
<dbReference type="SMART" id="SM00479">
    <property type="entry name" value="EXOIII"/>
    <property type="match status" value="1"/>
</dbReference>
<dbReference type="GO" id="GO:0008408">
    <property type="term" value="F:3'-5' exonuclease activity"/>
    <property type="evidence" value="ECO:0007669"/>
    <property type="project" value="TreeGrafter"/>
</dbReference>
<dbReference type="Pfam" id="PF00929">
    <property type="entry name" value="RNase_T"/>
    <property type="match status" value="1"/>
</dbReference>
<reference evidence="4" key="1">
    <citation type="submission" date="2016-12" db="EMBL/GenBank/DDBJ databases">
        <title>Draft Genome Sequences od Carboxydothermus pertinax and islandicus, Hydrogenogenic Carboxydotrophic Bacteria.</title>
        <authorList>
            <person name="Fukuyama Y."/>
            <person name="Ohmae K."/>
            <person name="Yoneda Y."/>
            <person name="Yoshida T."/>
            <person name="Sako Y."/>
        </authorList>
    </citation>
    <scope>NUCLEOTIDE SEQUENCE [LARGE SCALE GENOMIC DNA]</scope>
    <source>
        <strain evidence="4">Ug1</strain>
    </source>
</reference>
<sequence length="222" mass="25565">MIKSLKKFFDINQSPLRPKIDSLNAFLPYDIPLTKLNYTVIDLETTGLKPYQGDEILSIGAVKISNRKILRPAFHAYVNPQREIPEIVQKLTGIRQKTVQNAPPLKKTLDSFLMFSQNSVIVGHSVNFDLAFLNKHLSIWTGKKLNPRLLDTVDLGLYLFPREPSYSLEHFAQKFSISLKGRHTALGDAVICAKVFLNFLKILEKRNINTWWHLFREVYKVL</sequence>
<dbReference type="OrthoDB" id="9803913at2"/>
<dbReference type="InterPro" id="IPR036397">
    <property type="entry name" value="RNaseH_sf"/>
</dbReference>
<dbReference type="InterPro" id="IPR013520">
    <property type="entry name" value="Ribonucl_H"/>
</dbReference>
<dbReference type="GO" id="GO:0005829">
    <property type="term" value="C:cytosol"/>
    <property type="evidence" value="ECO:0007669"/>
    <property type="project" value="TreeGrafter"/>
</dbReference>
<dbReference type="NCBIfam" id="TIGR00573">
    <property type="entry name" value="dnaq"/>
    <property type="match status" value="1"/>
</dbReference>
<dbReference type="GO" id="GO:0003887">
    <property type="term" value="F:DNA-directed DNA polymerase activity"/>
    <property type="evidence" value="ECO:0007669"/>
    <property type="project" value="InterPro"/>
</dbReference>
<proteinExistence type="predicted"/>
<dbReference type="PANTHER" id="PTHR30231:SF41">
    <property type="entry name" value="DNA POLYMERASE III SUBUNIT EPSILON"/>
    <property type="match status" value="1"/>
</dbReference>
<dbReference type="CDD" id="cd06127">
    <property type="entry name" value="DEDDh"/>
    <property type="match status" value="1"/>
</dbReference>